<dbReference type="GO" id="GO:0003964">
    <property type="term" value="F:RNA-directed DNA polymerase activity"/>
    <property type="evidence" value="ECO:0007669"/>
    <property type="project" value="UniProtKB-KW"/>
</dbReference>
<keyword evidence="4" id="KW-0695">RNA-directed DNA polymerase</keyword>
<feature type="transmembrane region" description="Helical" evidence="2">
    <location>
        <begin position="302"/>
        <end position="320"/>
    </location>
</feature>
<comment type="caution">
    <text evidence="4">The sequence shown here is derived from an EMBL/GenBank/DDBJ whole genome shotgun (WGS) entry which is preliminary data.</text>
</comment>
<evidence type="ECO:0000259" key="3">
    <source>
        <dbReference type="PROSITE" id="PS50102"/>
    </source>
</evidence>
<dbReference type="InterPro" id="IPR012677">
    <property type="entry name" value="Nucleotide-bd_a/b_plait_sf"/>
</dbReference>
<reference evidence="4" key="2">
    <citation type="submission" date="2022-01" db="EMBL/GenBank/DDBJ databases">
        <authorList>
            <person name="Yamashiro T."/>
            <person name="Shiraishi A."/>
            <person name="Satake H."/>
            <person name="Nakayama K."/>
        </authorList>
    </citation>
    <scope>NUCLEOTIDE SEQUENCE</scope>
</reference>
<accession>A0ABQ5I8I2</accession>
<dbReference type="InterPro" id="IPR000504">
    <property type="entry name" value="RRM_dom"/>
</dbReference>
<evidence type="ECO:0000256" key="2">
    <source>
        <dbReference type="SAM" id="Phobius"/>
    </source>
</evidence>
<protein>
    <submittedName>
        <fullName evidence="4">RNA-directed DNA polymerase, eukaryota</fullName>
    </submittedName>
</protein>
<evidence type="ECO:0000313" key="5">
    <source>
        <dbReference type="Proteomes" id="UP001151760"/>
    </source>
</evidence>
<dbReference type="PANTHER" id="PTHR34427:SF5">
    <property type="entry name" value="DUF4283 DOMAIN-CONTAINING PROTEIN"/>
    <property type="match status" value="1"/>
</dbReference>
<dbReference type="SMART" id="SM00360">
    <property type="entry name" value="RRM"/>
    <property type="match status" value="1"/>
</dbReference>
<organism evidence="4 5">
    <name type="scientific">Tanacetum coccineum</name>
    <dbReference type="NCBI Taxonomy" id="301880"/>
    <lineage>
        <taxon>Eukaryota</taxon>
        <taxon>Viridiplantae</taxon>
        <taxon>Streptophyta</taxon>
        <taxon>Embryophyta</taxon>
        <taxon>Tracheophyta</taxon>
        <taxon>Spermatophyta</taxon>
        <taxon>Magnoliopsida</taxon>
        <taxon>eudicotyledons</taxon>
        <taxon>Gunneridae</taxon>
        <taxon>Pentapetalae</taxon>
        <taxon>asterids</taxon>
        <taxon>campanulids</taxon>
        <taxon>Asterales</taxon>
        <taxon>Asteraceae</taxon>
        <taxon>Asteroideae</taxon>
        <taxon>Anthemideae</taxon>
        <taxon>Anthemidinae</taxon>
        <taxon>Tanacetum</taxon>
    </lineage>
</organism>
<dbReference type="SUPFAM" id="SSF54928">
    <property type="entry name" value="RNA-binding domain, RBD"/>
    <property type="match status" value="1"/>
</dbReference>
<dbReference type="CDD" id="cd00590">
    <property type="entry name" value="RRM_SF"/>
    <property type="match status" value="1"/>
</dbReference>
<evidence type="ECO:0000256" key="1">
    <source>
        <dbReference type="PROSITE-ProRule" id="PRU00176"/>
    </source>
</evidence>
<dbReference type="InterPro" id="IPR035979">
    <property type="entry name" value="RBD_domain_sf"/>
</dbReference>
<dbReference type="Proteomes" id="UP001151760">
    <property type="component" value="Unassembled WGS sequence"/>
</dbReference>
<sequence>MRTQGQPPPNCGCSYGDLDIKVSMLFISFYVSDYLDIKRQVGVGIVNTALSFPLKLIAKNAGCNGNAISYKVAISVALDSIVNVQKNNDHVIKSTEQPLNDFVRDNNLPKDHNMIQFSRLAMGFRPQNSLQSKFDHTSKISKSVFITNFPDDCSSKDIWKVCKDYGTVIDVFIPNKKSKAGKRFAFVRFIRVLNFDRLIENLKTIWIGSFHLFANPVRFERPKAHTIQNEKPVAPVKVPAFKQPNATYQGGPKGHVLASLLQPSLVLDDSCLVDRDLANCVMGEVRQFSSINNLQVILFNEGFYIAHIVFLGGLWVMIELKSSKTKLKFMEHVGVASWFRHLCNAQSDFVAKERLVWVDIEGVPLNAWSRSTFQKIGSKWGEMVELEDGYDDLFARKRICIKTSQTENILESFKITVKGKVFWARAKELFVWSPSFVEVPEKELYSDNESVLEQHNGETSNVKEVSSDPFNIYGLLDKHTKDVRKTGTPTSIPYPPGFTPADGSTTCFKQDNPVVESVRSPCRSTKTSSRVLEEVEKSMDRISLDSFSNEIKIKKGGSILELLEEMITVGQTIGFSMEGCTKDMEKIIGTQGEQVVFR</sequence>
<keyword evidence="1" id="KW-0694">RNA-binding</keyword>
<dbReference type="EMBL" id="BQNB010020421">
    <property type="protein sequence ID" value="GJT95772.1"/>
    <property type="molecule type" value="Genomic_DNA"/>
</dbReference>
<reference evidence="4" key="1">
    <citation type="journal article" date="2022" name="Int. J. Mol. Sci.">
        <title>Draft Genome of Tanacetum Coccineum: Genomic Comparison of Closely Related Tanacetum-Family Plants.</title>
        <authorList>
            <person name="Yamashiro T."/>
            <person name="Shiraishi A."/>
            <person name="Nakayama K."/>
            <person name="Satake H."/>
        </authorList>
    </citation>
    <scope>NUCLEOTIDE SEQUENCE</scope>
</reference>
<name>A0ABQ5I8I2_9ASTR</name>
<keyword evidence="2" id="KW-0472">Membrane</keyword>
<keyword evidence="2" id="KW-1133">Transmembrane helix</keyword>
<evidence type="ECO:0000313" key="4">
    <source>
        <dbReference type="EMBL" id="GJT95772.1"/>
    </source>
</evidence>
<gene>
    <name evidence="4" type="ORF">Tco_1091290</name>
</gene>
<feature type="domain" description="RRM" evidence="3">
    <location>
        <begin position="142"/>
        <end position="224"/>
    </location>
</feature>
<dbReference type="Gene3D" id="3.30.70.330">
    <property type="match status" value="1"/>
</dbReference>
<dbReference type="PROSITE" id="PS50102">
    <property type="entry name" value="RRM"/>
    <property type="match status" value="1"/>
</dbReference>
<keyword evidence="5" id="KW-1185">Reference proteome</keyword>
<keyword evidence="2" id="KW-0812">Transmembrane</keyword>
<dbReference type="PANTHER" id="PTHR34427">
    <property type="entry name" value="DUF4283 DOMAIN PROTEIN"/>
    <property type="match status" value="1"/>
</dbReference>
<keyword evidence="4" id="KW-0548">Nucleotidyltransferase</keyword>
<proteinExistence type="predicted"/>
<dbReference type="Pfam" id="PF00076">
    <property type="entry name" value="RRM_1"/>
    <property type="match status" value="1"/>
</dbReference>
<keyword evidence="4" id="KW-0808">Transferase</keyword>